<evidence type="ECO:0008006" key="4">
    <source>
        <dbReference type="Google" id="ProtNLM"/>
    </source>
</evidence>
<gene>
    <name evidence="2" type="ORF">WH87_04640</name>
</gene>
<keyword evidence="3" id="KW-1185">Reference proteome</keyword>
<feature type="transmembrane region" description="Helical" evidence="1">
    <location>
        <begin position="34"/>
        <end position="53"/>
    </location>
</feature>
<dbReference type="RefSeq" id="WP_046138283.1">
    <property type="nucleotide sequence ID" value="NZ_LANJ01000011.1"/>
</dbReference>
<reference evidence="2 3" key="1">
    <citation type="submission" date="2015-03" db="EMBL/GenBank/DDBJ databases">
        <authorList>
            <person name="Lepp D."/>
            <person name="Hassan Y.I."/>
            <person name="Li X.-Z."/>
            <person name="Zhou T."/>
        </authorList>
    </citation>
    <scope>NUCLEOTIDE SEQUENCE [LARGE SCALE GENOMIC DNA]</scope>
    <source>
        <strain evidence="2 3">E84</strain>
    </source>
</reference>
<protein>
    <recommendedName>
        <fullName evidence="4">Holin</fullName>
    </recommendedName>
</protein>
<dbReference type="EMBL" id="LANJ01000011">
    <property type="protein sequence ID" value="KKC39491.1"/>
    <property type="molecule type" value="Genomic_DNA"/>
</dbReference>
<organism evidence="2 3">
    <name type="scientific">Devosia epidermidihirudinis</name>
    <dbReference type="NCBI Taxonomy" id="1293439"/>
    <lineage>
        <taxon>Bacteria</taxon>
        <taxon>Pseudomonadati</taxon>
        <taxon>Pseudomonadota</taxon>
        <taxon>Alphaproteobacteria</taxon>
        <taxon>Hyphomicrobiales</taxon>
        <taxon>Devosiaceae</taxon>
        <taxon>Devosia</taxon>
    </lineage>
</organism>
<dbReference type="Proteomes" id="UP000033411">
    <property type="component" value="Unassembled WGS sequence"/>
</dbReference>
<evidence type="ECO:0000313" key="3">
    <source>
        <dbReference type="Proteomes" id="UP000033411"/>
    </source>
</evidence>
<dbReference type="AlphaFoldDB" id="A0A0F5QFG9"/>
<keyword evidence="1" id="KW-1133">Transmembrane helix</keyword>
<accession>A0A0F5QFG9</accession>
<proteinExistence type="predicted"/>
<sequence>MNKENAFGTVTGTAGATFPWWSTVVDAATGANQLMVGVLGLVVLGLTVRKMWLESQIASRRLREFDREH</sequence>
<name>A0A0F5QFG9_9HYPH</name>
<keyword evidence="1" id="KW-0812">Transmembrane</keyword>
<dbReference type="PATRIC" id="fig|1293439.3.peg.490"/>
<evidence type="ECO:0000313" key="2">
    <source>
        <dbReference type="EMBL" id="KKC39491.1"/>
    </source>
</evidence>
<keyword evidence="1" id="KW-0472">Membrane</keyword>
<comment type="caution">
    <text evidence="2">The sequence shown here is derived from an EMBL/GenBank/DDBJ whole genome shotgun (WGS) entry which is preliminary data.</text>
</comment>
<evidence type="ECO:0000256" key="1">
    <source>
        <dbReference type="SAM" id="Phobius"/>
    </source>
</evidence>
<dbReference type="STRING" id="1293439.WH87_04640"/>